<reference evidence="4 5" key="1">
    <citation type="submission" date="2019-03" db="EMBL/GenBank/DDBJ databases">
        <title>Draft Genome Sequence of Duganella callidus sp. nov., a Novel Duganella Species Isolated from Cultivated Soil.</title>
        <authorList>
            <person name="Raths R."/>
            <person name="Peta V."/>
            <person name="Bucking H."/>
        </authorList>
    </citation>
    <scope>NUCLEOTIDE SEQUENCE [LARGE SCALE GENOMIC DNA]</scope>
    <source>
        <strain evidence="4 5">DN04</strain>
    </source>
</reference>
<evidence type="ECO:0000256" key="2">
    <source>
        <dbReference type="SAM" id="SignalP"/>
    </source>
</evidence>
<dbReference type="InterPro" id="IPR049492">
    <property type="entry name" value="BD-FAE-like_dom"/>
</dbReference>
<dbReference type="PANTHER" id="PTHR48081">
    <property type="entry name" value="AB HYDROLASE SUPERFAMILY PROTEIN C4A8.06C"/>
    <property type="match status" value="1"/>
</dbReference>
<keyword evidence="5" id="KW-1185">Reference proteome</keyword>
<sequence length="310" mass="32698">MKKLLLILLLSAAGLTSAATTEIALWPEGVPGKRDIGPEKVGAGYTSNVSEATLTMVAPAVDHPNGTAVIICPGGGYVRMATAREGDQYATWLSTLGVTSFVLKYRMQEYGHPAPLQDVLRAVRTLRARAAEFGIKPDRIGVMGSSAGGHLAASAATLFDHPAGRTGAALDKVSARPDFAILMYPVITMQDPAAHAGSRKALLGASPSPELLSLMSLEKQVTSATPPTLLIHTQADTSVPVENSILFYQALTRAKVPAEMYLLEHGGHGMGMREGLGTSSLWPRRAEEWLRDRGLLTPAPAAAPTATQAK</sequence>
<feature type="signal peptide" evidence="2">
    <location>
        <begin position="1"/>
        <end position="18"/>
    </location>
</feature>
<dbReference type="Gene3D" id="3.40.50.1820">
    <property type="entry name" value="alpha/beta hydrolase"/>
    <property type="match status" value="1"/>
</dbReference>
<proteinExistence type="predicted"/>
<evidence type="ECO:0000256" key="1">
    <source>
        <dbReference type="ARBA" id="ARBA00022801"/>
    </source>
</evidence>
<name>A0A4Y9SU70_9BURK</name>
<feature type="chain" id="PRO_5021254698" evidence="2">
    <location>
        <begin position="19"/>
        <end position="310"/>
    </location>
</feature>
<dbReference type="GO" id="GO:0016787">
    <property type="term" value="F:hydrolase activity"/>
    <property type="evidence" value="ECO:0007669"/>
    <property type="project" value="UniProtKB-KW"/>
</dbReference>
<dbReference type="InterPro" id="IPR029058">
    <property type="entry name" value="AB_hydrolase_fold"/>
</dbReference>
<keyword evidence="1 4" id="KW-0378">Hydrolase</keyword>
<keyword evidence="2" id="KW-0732">Signal</keyword>
<dbReference type="PANTHER" id="PTHR48081:SF6">
    <property type="entry name" value="PEPTIDASE S9 PROLYL OLIGOPEPTIDASE CATALYTIC DOMAIN-CONTAINING PROTEIN"/>
    <property type="match status" value="1"/>
</dbReference>
<dbReference type="OrthoDB" id="9771666at2"/>
<accession>A0A4Y9SU70</accession>
<dbReference type="Proteomes" id="UP000297729">
    <property type="component" value="Unassembled WGS sequence"/>
</dbReference>
<dbReference type="InterPro" id="IPR050300">
    <property type="entry name" value="GDXG_lipolytic_enzyme"/>
</dbReference>
<protein>
    <submittedName>
        <fullName evidence="4">Alpha/beta hydrolase</fullName>
    </submittedName>
</protein>
<comment type="caution">
    <text evidence="4">The sequence shown here is derived from an EMBL/GenBank/DDBJ whole genome shotgun (WGS) entry which is preliminary data.</text>
</comment>
<dbReference type="SUPFAM" id="SSF53474">
    <property type="entry name" value="alpha/beta-Hydrolases"/>
    <property type="match status" value="1"/>
</dbReference>
<evidence type="ECO:0000313" key="5">
    <source>
        <dbReference type="Proteomes" id="UP000297729"/>
    </source>
</evidence>
<gene>
    <name evidence="4" type="ORF">E4L98_02630</name>
</gene>
<organism evidence="4 5">
    <name type="scientific">Duganella callida</name>
    <dbReference type="NCBI Taxonomy" id="2561932"/>
    <lineage>
        <taxon>Bacteria</taxon>
        <taxon>Pseudomonadati</taxon>
        <taxon>Pseudomonadota</taxon>
        <taxon>Betaproteobacteria</taxon>
        <taxon>Burkholderiales</taxon>
        <taxon>Oxalobacteraceae</taxon>
        <taxon>Telluria group</taxon>
        <taxon>Duganella</taxon>
    </lineage>
</organism>
<feature type="domain" description="BD-FAE-like" evidence="3">
    <location>
        <begin position="58"/>
        <end position="251"/>
    </location>
</feature>
<dbReference type="Pfam" id="PF20434">
    <property type="entry name" value="BD-FAE"/>
    <property type="match status" value="1"/>
</dbReference>
<evidence type="ECO:0000313" key="4">
    <source>
        <dbReference type="EMBL" id="TFW30171.1"/>
    </source>
</evidence>
<dbReference type="EMBL" id="SPVG01000025">
    <property type="protein sequence ID" value="TFW30171.1"/>
    <property type="molecule type" value="Genomic_DNA"/>
</dbReference>
<evidence type="ECO:0000259" key="3">
    <source>
        <dbReference type="Pfam" id="PF20434"/>
    </source>
</evidence>
<dbReference type="AlphaFoldDB" id="A0A4Y9SU70"/>
<dbReference type="RefSeq" id="WP_135200019.1">
    <property type="nucleotide sequence ID" value="NZ_SPVG01000025.1"/>
</dbReference>